<reference evidence="3" key="1">
    <citation type="journal article" date="2021" name="Antonie Van Leeuwenhoek">
        <title>Draft genome and description of Waterburya agarophytonicola gen. nov. sp. nov. (Pleurocapsales, Cyanobacteria): a seaweed symbiont.</title>
        <authorList>
            <person name="Bonthond G."/>
            <person name="Shalygin S."/>
            <person name="Bayer T."/>
            <person name="Weinberger F."/>
        </authorList>
    </citation>
    <scope>NUCLEOTIDE SEQUENCE</scope>
    <source>
        <strain evidence="3">KI4</strain>
    </source>
</reference>
<comment type="caution">
    <text evidence="3">The sequence shown here is derived from an EMBL/GenBank/DDBJ whole genome shotgun (WGS) entry which is preliminary data.</text>
</comment>
<feature type="transmembrane region" description="Helical" evidence="1">
    <location>
        <begin position="324"/>
        <end position="343"/>
    </location>
</feature>
<evidence type="ECO:0000259" key="2">
    <source>
        <dbReference type="Pfam" id="PF12801"/>
    </source>
</evidence>
<feature type="domain" description="4Fe-4S ferredoxin-type" evidence="2">
    <location>
        <begin position="167"/>
        <end position="203"/>
    </location>
</feature>
<keyword evidence="1" id="KW-1133">Transmembrane helix</keyword>
<feature type="transmembrane region" description="Helical" evidence="1">
    <location>
        <begin position="364"/>
        <end position="384"/>
    </location>
</feature>
<feature type="transmembrane region" description="Helical" evidence="1">
    <location>
        <begin position="12"/>
        <end position="30"/>
    </location>
</feature>
<keyword evidence="1" id="KW-0472">Membrane</keyword>
<gene>
    <name evidence="3" type="ORF">I4641_10460</name>
</gene>
<organism evidence="3 4">
    <name type="scientific">Waterburya agarophytonicola KI4</name>
    <dbReference type="NCBI Taxonomy" id="2874699"/>
    <lineage>
        <taxon>Bacteria</taxon>
        <taxon>Bacillati</taxon>
        <taxon>Cyanobacteriota</taxon>
        <taxon>Cyanophyceae</taxon>
        <taxon>Pleurocapsales</taxon>
        <taxon>Hyellaceae</taxon>
        <taxon>Waterburya</taxon>
        <taxon>Waterburya agarophytonicola</taxon>
    </lineage>
</organism>
<feature type="transmembrane region" description="Helical" evidence="1">
    <location>
        <begin position="139"/>
        <end position="157"/>
    </location>
</feature>
<protein>
    <submittedName>
        <fullName evidence="3">4Fe-4S binding protein</fullName>
    </submittedName>
</protein>
<sequence length="841" mass="94299">MLNKVAEQKAHTIRYVLVVGWILLIVSLFFDPISAHLTDPNTTFFSPLKDDLLIRAANPETCIRLQGECIKDGDIPYKAGARIFWGYIVPAGFGIVFVLGHEFWRRICPLYFLSQIPRALGLKPKKKISENKWLTENHLYLQFVLFFIGLNMRILFINSARPVFGGFLVFTIGAAIIMNLFYGGRSWCHYVCPFGMVQMALTGPRGLLGSEAQKEPPKTITQSMCRTFDQETGKEKATCISCKSPCMDIDSEKAYWEQLTKPGRKLVQYGYLGLVCGYFLYYFLYSGNFDYYFSGSWTHEKGQVAKIFNPGFFIGGQAIPIPKFVATPLTLAAMAGIVFLIVTQIEKIYTGIVKKQNPNLDRKIIIHRVFTIVTFLAVNCFYVYGGRPELLRLPFVVNMIFNGLVVLISTLWLVRTWGRTNEQYKKESIADKLRRQLKKLSIDFTSVLGGRTLDDLKADELDLLAQVVPQVTKQDRIQVYKGVLEESLASGNVEATNSLKSLESVRQRLEVTEEEHYAMLSEIGIDDPTLINAEEYSREERFRIESYKESIAGILQELVDSGMPVGEAVSARTNQIANLKNEYNINSEEHLQVLSGLFDSLRPKAEKLLALLQTENSRYQVISNFQPYSSTPVFMLLRKLLLAKQQLIVRPLLAVLELLNDEPDAVHLAQRTGVVATDAISQVLTAEPQWQQRLNPNILREIMPGGISSTQETVVKAGGTKTILHSESRSAQAVDDTLLELLQEPNPITESASLYALTQLNRDKGIAQAQQIMQQPLQNDLVKGTAASILGQAPGTSVIEQLLTMSGQSHFQTMTPDQLLSLVTQAQQNNRDITEITPPGG</sequence>
<dbReference type="RefSeq" id="WP_229640462.1">
    <property type="nucleotide sequence ID" value="NZ_JADWDC010000021.1"/>
</dbReference>
<proteinExistence type="predicted"/>
<evidence type="ECO:0000256" key="1">
    <source>
        <dbReference type="SAM" id="Phobius"/>
    </source>
</evidence>
<keyword evidence="4" id="KW-1185">Reference proteome</keyword>
<feature type="transmembrane region" description="Helical" evidence="1">
    <location>
        <begin position="163"/>
        <end position="182"/>
    </location>
</feature>
<accession>A0A964BRV6</accession>
<dbReference type="InterPro" id="IPR017896">
    <property type="entry name" value="4Fe4S_Fe-S-bd"/>
</dbReference>
<evidence type="ECO:0000313" key="3">
    <source>
        <dbReference type="EMBL" id="MCC0177398.1"/>
    </source>
</evidence>
<dbReference type="Proteomes" id="UP000729733">
    <property type="component" value="Unassembled WGS sequence"/>
</dbReference>
<dbReference type="AlphaFoldDB" id="A0A964BRV6"/>
<keyword evidence="1" id="KW-0812">Transmembrane</keyword>
<evidence type="ECO:0000313" key="4">
    <source>
        <dbReference type="Proteomes" id="UP000729733"/>
    </source>
</evidence>
<feature type="transmembrane region" description="Helical" evidence="1">
    <location>
        <begin position="84"/>
        <end position="104"/>
    </location>
</feature>
<dbReference type="EMBL" id="JADWDC010000021">
    <property type="protein sequence ID" value="MCC0177398.1"/>
    <property type="molecule type" value="Genomic_DNA"/>
</dbReference>
<feature type="transmembrane region" description="Helical" evidence="1">
    <location>
        <begin position="266"/>
        <end position="284"/>
    </location>
</feature>
<name>A0A964BRV6_9CYAN</name>
<dbReference type="Pfam" id="PF12801">
    <property type="entry name" value="Fer4_5"/>
    <property type="match status" value="1"/>
</dbReference>
<feature type="transmembrane region" description="Helical" evidence="1">
    <location>
        <begin position="390"/>
        <end position="414"/>
    </location>
</feature>